<dbReference type="InterPro" id="IPR000620">
    <property type="entry name" value="EamA_dom"/>
</dbReference>
<dbReference type="Pfam" id="PF00892">
    <property type="entry name" value="EamA"/>
    <property type="match status" value="2"/>
</dbReference>
<evidence type="ECO:0000256" key="5">
    <source>
        <dbReference type="ARBA" id="ARBA00023136"/>
    </source>
</evidence>
<evidence type="ECO:0000313" key="9">
    <source>
        <dbReference type="Proteomes" id="UP000006365"/>
    </source>
</evidence>
<name>A0A7U3YP11_DESPD</name>
<evidence type="ECO:0000256" key="4">
    <source>
        <dbReference type="ARBA" id="ARBA00022989"/>
    </source>
</evidence>
<feature type="domain" description="EamA" evidence="7">
    <location>
        <begin position="10"/>
        <end position="141"/>
    </location>
</feature>
<dbReference type="Proteomes" id="UP000006365">
    <property type="component" value="Chromosome"/>
</dbReference>
<gene>
    <name evidence="8" type="ordered locus">Despr_2764</name>
</gene>
<dbReference type="InterPro" id="IPR050638">
    <property type="entry name" value="AA-Vitamin_Transporters"/>
</dbReference>
<sequence>MTDGVQRMLPIMALLSAMVLWGSSFVALKYSFQEMHPLAVILGRMVVASLCFLPFYRSFARAGLRRHHMVPLACMCLCEPCCYFLFESLALVYTSASQASMITTMLPLMVALAAGLMLGERITRRTIGGFFLAAAGALWLSLGGEGTDQAPHPALGNFLEFMAMVCATGYTILMKRLSKELHPFFLTGIQAFTGAVFFAPVLLLPSVQASALSIGGIGAVLYLGIVVSVGAYGLYNFGVSRIPASQASAFVNLIPVFSILFGFLLLGERLNFWQWMACTLVFTGVLVSQDTTSGQRREAV</sequence>
<accession>A0A7U3YP11</accession>
<evidence type="ECO:0000313" key="8">
    <source>
        <dbReference type="EMBL" id="ADW18898.1"/>
    </source>
</evidence>
<feature type="domain" description="EamA" evidence="7">
    <location>
        <begin position="155"/>
        <end position="287"/>
    </location>
</feature>
<feature type="transmembrane region" description="Helical" evidence="6">
    <location>
        <begin position="247"/>
        <end position="266"/>
    </location>
</feature>
<feature type="transmembrane region" description="Helical" evidence="6">
    <location>
        <begin position="154"/>
        <end position="173"/>
    </location>
</feature>
<evidence type="ECO:0000256" key="2">
    <source>
        <dbReference type="ARBA" id="ARBA00007362"/>
    </source>
</evidence>
<evidence type="ECO:0000256" key="1">
    <source>
        <dbReference type="ARBA" id="ARBA00004141"/>
    </source>
</evidence>
<feature type="transmembrane region" description="Helical" evidence="6">
    <location>
        <begin position="272"/>
        <end position="288"/>
    </location>
</feature>
<evidence type="ECO:0000256" key="6">
    <source>
        <dbReference type="SAM" id="Phobius"/>
    </source>
</evidence>
<dbReference type="Gene3D" id="1.10.3730.20">
    <property type="match status" value="1"/>
</dbReference>
<dbReference type="SUPFAM" id="SSF103481">
    <property type="entry name" value="Multidrug resistance efflux transporter EmrE"/>
    <property type="match status" value="2"/>
</dbReference>
<dbReference type="KEGG" id="dpr:Despr_2764"/>
<dbReference type="InterPro" id="IPR037185">
    <property type="entry name" value="EmrE-like"/>
</dbReference>
<dbReference type="PANTHER" id="PTHR32322">
    <property type="entry name" value="INNER MEMBRANE TRANSPORTER"/>
    <property type="match status" value="1"/>
</dbReference>
<dbReference type="GO" id="GO:0016020">
    <property type="term" value="C:membrane"/>
    <property type="evidence" value="ECO:0007669"/>
    <property type="project" value="UniProtKB-SubCell"/>
</dbReference>
<feature type="transmembrane region" description="Helical" evidence="6">
    <location>
        <begin position="126"/>
        <end position="142"/>
    </location>
</feature>
<keyword evidence="3 6" id="KW-0812">Transmembrane</keyword>
<dbReference type="PANTHER" id="PTHR32322:SF2">
    <property type="entry name" value="EAMA DOMAIN-CONTAINING PROTEIN"/>
    <property type="match status" value="1"/>
</dbReference>
<comment type="similarity">
    <text evidence="2">Belongs to the EamA transporter family.</text>
</comment>
<comment type="subcellular location">
    <subcellularLocation>
        <location evidence="1">Membrane</location>
        <topology evidence="1">Multi-pass membrane protein</topology>
    </subcellularLocation>
</comment>
<keyword evidence="4 6" id="KW-1133">Transmembrane helix</keyword>
<feature type="transmembrane region" description="Helical" evidence="6">
    <location>
        <begin position="38"/>
        <end position="56"/>
    </location>
</feature>
<feature type="transmembrane region" description="Helical" evidence="6">
    <location>
        <begin position="68"/>
        <end position="86"/>
    </location>
</feature>
<evidence type="ECO:0000256" key="3">
    <source>
        <dbReference type="ARBA" id="ARBA00022692"/>
    </source>
</evidence>
<feature type="transmembrane region" description="Helical" evidence="6">
    <location>
        <begin position="185"/>
        <end position="205"/>
    </location>
</feature>
<reference evidence="8 9" key="1">
    <citation type="journal article" date="2011" name="Stand. Genomic Sci.">
        <title>Complete genome sequence of Desulfobulbus propionicus type strain (1pr3).</title>
        <authorList>
            <person name="Pagani I."/>
            <person name="Lapidus A."/>
            <person name="Nolan M."/>
            <person name="Lucas S."/>
            <person name="Hammon N."/>
            <person name="Deshpande S."/>
            <person name="Cheng J.F."/>
            <person name="Chertkov O."/>
            <person name="Davenport K."/>
            <person name="Tapia R."/>
            <person name="Han C."/>
            <person name="Goodwin L."/>
            <person name="Pitluck S."/>
            <person name="Liolios K."/>
            <person name="Mavromatis K."/>
            <person name="Ivanova N."/>
            <person name="Mikhailova N."/>
            <person name="Pati A."/>
            <person name="Chen A."/>
            <person name="Palaniappan K."/>
            <person name="Land M."/>
            <person name="Hauser L."/>
            <person name="Chang Y.J."/>
            <person name="Jeffries C.D."/>
            <person name="Detter J.C."/>
            <person name="Brambilla E."/>
            <person name="Kannan K.P."/>
            <person name="Djao O.D."/>
            <person name="Rohde M."/>
            <person name="Pukall R."/>
            <person name="Spring S."/>
            <person name="Goker M."/>
            <person name="Sikorski J."/>
            <person name="Woyke T."/>
            <person name="Bristow J."/>
            <person name="Eisen J.A."/>
            <person name="Markowitz V."/>
            <person name="Hugenholtz P."/>
            <person name="Kyrpides N.C."/>
            <person name="Klenk H.P."/>
        </authorList>
    </citation>
    <scope>NUCLEOTIDE SEQUENCE [LARGE SCALE GENOMIC DNA]</scope>
    <source>
        <strain evidence="9">ATCC 33891 / DSM 2032 / 1pr3</strain>
    </source>
</reference>
<keyword evidence="9" id="KW-1185">Reference proteome</keyword>
<feature type="transmembrane region" description="Helical" evidence="6">
    <location>
        <begin position="12"/>
        <end position="32"/>
    </location>
</feature>
<dbReference type="AlphaFoldDB" id="A0A7U3YP11"/>
<keyword evidence="5 6" id="KW-0472">Membrane</keyword>
<feature type="transmembrane region" description="Helical" evidence="6">
    <location>
        <begin position="98"/>
        <end position="119"/>
    </location>
</feature>
<protein>
    <recommendedName>
        <fullName evidence="7">EamA domain-containing protein</fullName>
    </recommendedName>
</protein>
<evidence type="ECO:0000259" key="7">
    <source>
        <dbReference type="Pfam" id="PF00892"/>
    </source>
</evidence>
<proteinExistence type="inferred from homology"/>
<organism evidence="8 9">
    <name type="scientific">Desulfobulbus propionicus (strain ATCC 33891 / DSM 2032 / VKM B-1956 / 1pr3)</name>
    <dbReference type="NCBI Taxonomy" id="577650"/>
    <lineage>
        <taxon>Bacteria</taxon>
        <taxon>Pseudomonadati</taxon>
        <taxon>Thermodesulfobacteriota</taxon>
        <taxon>Desulfobulbia</taxon>
        <taxon>Desulfobulbales</taxon>
        <taxon>Desulfobulbaceae</taxon>
        <taxon>Desulfobulbus</taxon>
    </lineage>
</organism>
<dbReference type="EMBL" id="CP002364">
    <property type="protein sequence ID" value="ADW18898.1"/>
    <property type="molecule type" value="Genomic_DNA"/>
</dbReference>
<feature type="transmembrane region" description="Helical" evidence="6">
    <location>
        <begin position="211"/>
        <end position="235"/>
    </location>
</feature>